<accession>A0A8J5H5W1</accession>
<comment type="caution">
    <text evidence="2">The sequence shown here is derived from an EMBL/GenBank/DDBJ whole genome shotgun (WGS) entry which is preliminary data.</text>
</comment>
<dbReference type="PANTHER" id="PTHR47979">
    <property type="entry name" value="DRAB11-RELATED"/>
    <property type="match status" value="1"/>
</dbReference>
<sequence length="163" mass="18344">MNSSSAPEKGYDYTFKIVLIGDSGVGKSSIILNYTSDNKGDHLPSPTVGAYTPSSLTLFLKSMRPRFLHWLGRKGSGHSLVLSTEELMEYLWGPIIVYMVLGLYLLHNTLTSIHLLVYDVTRKDTFTSLANKWIEELKLYSAYHDSVKVLVGNKLDLECLKRV</sequence>
<gene>
    <name evidence="2" type="ORF">ZIOFF_018276</name>
</gene>
<keyword evidence="1" id="KW-0812">Transmembrane</keyword>
<protein>
    <submittedName>
        <fullName evidence="2">Uncharacterized protein</fullName>
    </submittedName>
</protein>
<dbReference type="InterPro" id="IPR001806">
    <property type="entry name" value="Small_GTPase"/>
</dbReference>
<dbReference type="InterPro" id="IPR050209">
    <property type="entry name" value="Rab_GTPases_membrane_traffic"/>
</dbReference>
<dbReference type="GO" id="GO:0005525">
    <property type="term" value="F:GTP binding"/>
    <property type="evidence" value="ECO:0007669"/>
    <property type="project" value="InterPro"/>
</dbReference>
<dbReference type="AlphaFoldDB" id="A0A8J5H5W1"/>
<evidence type="ECO:0000256" key="1">
    <source>
        <dbReference type="SAM" id="Phobius"/>
    </source>
</evidence>
<evidence type="ECO:0000313" key="2">
    <source>
        <dbReference type="EMBL" id="KAG6521210.1"/>
    </source>
</evidence>
<dbReference type="PROSITE" id="PS51419">
    <property type="entry name" value="RAB"/>
    <property type="match status" value="1"/>
</dbReference>
<dbReference type="InterPro" id="IPR027417">
    <property type="entry name" value="P-loop_NTPase"/>
</dbReference>
<organism evidence="2 3">
    <name type="scientific">Zingiber officinale</name>
    <name type="common">Ginger</name>
    <name type="synonym">Amomum zingiber</name>
    <dbReference type="NCBI Taxonomy" id="94328"/>
    <lineage>
        <taxon>Eukaryota</taxon>
        <taxon>Viridiplantae</taxon>
        <taxon>Streptophyta</taxon>
        <taxon>Embryophyta</taxon>
        <taxon>Tracheophyta</taxon>
        <taxon>Spermatophyta</taxon>
        <taxon>Magnoliopsida</taxon>
        <taxon>Liliopsida</taxon>
        <taxon>Zingiberales</taxon>
        <taxon>Zingiberaceae</taxon>
        <taxon>Zingiber</taxon>
    </lineage>
</organism>
<keyword evidence="1" id="KW-0472">Membrane</keyword>
<evidence type="ECO:0000313" key="3">
    <source>
        <dbReference type="Proteomes" id="UP000734854"/>
    </source>
</evidence>
<keyword evidence="3" id="KW-1185">Reference proteome</keyword>
<dbReference type="Gene3D" id="3.40.50.300">
    <property type="entry name" value="P-loop containing nucleotide triphosphate hydrolases"/>
    <property type="match status" value="2"/>
</dbReference>
<dbReference type="GO" id="GO:0003924">
    <property type="term" value="F:GTPase activity"/>
    <property type="evidence" value="ECO:0007669"/>
    <property type="project" value="InterPro"/>
</dbReference>
<keyword evidence="1" id="KW-1133">Transmembrane helix</keyword>
<dbReference type="Proteomes" id="UP000734854">
    <property type="component" value="Unassembled WGS sequence"/>
</dbReference>
<dbReference type="SMART" id="SM00175">
    <property type="entry name" value="RAB"/>
    <property type="match status" value="1"/>
</dbReference>
<feature type="transmembrane region" description="Helical" evidence="1">
    <location>
        <begin position="90"/>
        <end position="106"/>
    </location>
</feature>
<proteinExistence type="predicted"/>
<dbReference type="PRINTS" id="PR00449">
    <property type="entry name" value="RASTRNSFRMNG"/>
</dbReference>
<name>A0A8J5H5W1_ZINOF</name>
<dbReference type="SUPFAM" id="SSF52540">
    <property type="entry name" value="P-loop containing nucleoside triphosphate hydrolases"/>
    <property type="match status" value="1"/>
</dbReference>
<reference evidence="2 3" key="1">
    <citation type="submission" date="2020-08" db="EMBL/GenBank/DDBJ databases">
        <title>Plant Genome Project.</title>
        <authorList>
            <person name="Zhang R.-G."/>
        </authorList>
    </citation>
    <scope>NUCLEOTIDE SEQUENCE [LARGE SCALE GENOMIC DNA]</scope>
    <source>
        <tissue evidence="2">Rhizome</tissue>
    </source>
</reference>
<dbReference type="EMBL" id="JACMSC010000005">
    <property type="protein sequence ID" value="KAG6521210.1"/>
    <property type="molecule type" value="Genomic_DNA"/>
</dbReference>
<dbReference type="Pfam" id="PF00071">
    <property type="entry name" value="Ras"/>
    <property type="match status" value="2"/>
</dbReference>